<reference evidence="2 3" key="1">
    <citation type="submission" date="2020-01" db="EMBL/GenBank/DDBJ databases">
        <title>Comparative genomics of meat spoilage bacteria.</title>
        <authorList>
            <person name="Hilgarth M."/>
            <person name="Vogel R.F."/>
        </authorList>
    </citation>
    <scope>NUCLEOTIDE SEQUENCE [LARGE SCALE GENOMIC DNA]</scope>
    <source>
        <strain evidence="2 3">TMW2.2077</strain>
    </source>
</reference>
<evidence type="ECO:0000313" key="3">
    <source>
        <dbReference type="Proteomes" id="UP000809529"/>
    </source>
</evidence>
<dbReference type="Proteomes" id="UP000809529">
    <property type="component" value="Unassembled WGS sequence"/>
</dbReference>
<gene>
    <name evidence="2" type="ORF">GYN02_23530</name>
</gene>
<evidence type="ECO:0008006" key="4">
    <source>
        <dbReference type="Google" id="ProtNLM"/>
    </source>
</evidence>
<evidence type="ECO:0000313" key="2">
    <source>
        <dbReference type="EMBL" id="MBM1198130.1"/>
    </source>
</evidence>
<dbReference type="Gene3D" id="2.180.10.10">
    <property type="entry name" value="RHS repeat-associated core"/>
    <property type="match status" value="1"/>
</dbReference>
<feature type="non-terminal residue" evidence="2">
    <location>
        <position position="1"/>
    </location>
</feature>
<proteinExistence type="predicted"/>
<keyword evidence="3" id="KW-1185">Reference proteome</keyword>
<organism evidence="2 3">
    <name type="scientific">Pseudomonas weihenstephanensis</name>
    <dbReference type="NCBI Taxonomy" id="1608994"/>
    <lineage>
        <taxon>Bacteria</taxon>
        <taxon>Pseudomonadati</taxon>
        <taxon>Pseudomonadota</taxon>
        <taxon>Gammaproteobacteria</taxon>
        <taxon>Pseudomonadales</taxon>
        <taxon>Pseudomonadaceae</taxon>
        <taxon>Pseudomonas</taxon>
    </lineage>
</organism>
<accession>A0ABS1ZQD9</accession>
<dbReference type="RefSeq" id="WP_203304055.1">
    <property type="nucleotide sequence ID" value="NZ_JAAEBW010000041.1"/>
</dbReference>
<comment type="caution">
    <text evidence="2">The sequence shown here is derived from an EMBL/GenBank/DDBJ whole genome shotgun (WGS) entry which is preliminary data.</text>
</comment>
<sequence length="98" mass="11805">QQSQMRWDLFDRLVRFEDNTLSVDYAYDPLGRRIHKYSNAHHIHRPEAGSHWNQNERARKQREMGCGFTLFGWPGKAARPRPIRPMERAAKKYQRNLR</sequence>
<protein>
    <recommendedName>
        <fullName evidence="4">Sugar-binding protein</fullName>
    </recommendedName>
</protein>
<dbReference type="EMBL" id="JAAEBW010000041">
    <property type="protein sequence ID" value="MBM1198130.1"/>
    <property type="molecule type" value="Genomic_DNA"/>
</dbReference>
<feature type="region of interest" description="Disordered" evidence="1">
    <location>
        <begin position="77"/>
        <end position="98"/>
    </location>
</feature>
<name>A0ABS1ZQD9_9PSED</name>
<evidence type="ECO:0000256" key="1">
    <source>
        <dbReference type="SAM" id="MobiDB-lite"/>
    </source>
</evidence>